<proteinExistence type="predicted"/>
<feature type="domain" description="DUF427" evidence="1">
    <location>
        <begin position="26"/>
        <end position="115"/>
    </location>
</feature>
<name>A0A7K0DUA1_9NOCA</name>
<dbReference type="EMBL" id="WEGI01000011">
    <property type="protein sequence ID" value="MQY29340.1"/>
    <property type="molecule type" value="Genomic_DNA"/>
</dbReference>
<organism evidence="2 3">
    <name type="scientific">Nocardia aurantia</name>
    <dbReference type="NCBI Taxonomy" id="2585199"/>
    <lineage>
        <taxon>Bacteria</taxon>
        <taxon>Bacillati</taxon>
        <taxon>Actinomycetota</taxon>
        <taxon>Actinomycetes</taxon>
        <taxon>Mycobacteriales</taxon>
        <taxon>Nocardiaceae</taxon>
        <taxon>Nocardia</taxon>
    </lineage>
</organism>
<dbReference type="InterPro" id="IPR007361">
    <property type="entry name" value="DUF427"/>
</dbReference>
<dbReference type="OrthoDB" id="4565346at2"/>
<dbReference type="Pfam" id="PF04248">
    <property type="entry name" value="NTP_transf_9"/>
    <property type="match status" value="1"/>
</dbReference>
<evidence type="ECO:0000313" key="3">
    <source>
        <dbReference type="Proteomes" id="UP000431401"/>
    </source>
</evidence>
<dbReference type="Gene3D" id="2.170.150.40">
    <property type="entry name" value="Domain of unknown function (DUF427)"/>
    <property type="match status" value="1"/>
</dbReference>
<dbReference type="PANTHER" id="PTHR34310">
    <property type="entry name" value="DUF427 DOMAIN PROTEIN (AFU_ORTHOLOGUE AFUA_3G02220)"/>
    <property type="match status" value="1"/>
</dbReference>
<dbReference type="AlphaFoldDB" id="A0A7K0DUA1"/>
<dbReference type="Proteomes" id="UP000431401">
    <property type="component" value="Unassembled WGS sequence"/>
</dbReference>
<sequence>MTNDRPSGFVDWPDYYIDVRRVRNLIRVTHEGAVVAETTGALLVAEQDHGIVFYIPADDVRFDLLTPDDDTTSRCPFKGDAKYWRRPESTEPIAWEYTDPYPEVAAIRGHLGFYQDRTTLEVGVAVPAVSGRPQPKPAAAAH</sequence>
<reference evidence="2 3" key="1">
    <citation type="submission" date="2019-10" db="EMBL/GenBank/DDBJ databases">
        <title>Nocardia macrotermitis sp. nov. and Nocardia aurantia sp. nov., isolated from the gut of fungus growing-termite Macrotermes natalensis.</title>
        <authorList>
            <person name="Benndorf R."/>
            <person name="Schwitalla J."/>
            <person name="Martin K."/>
            <person name="De Beer W."/>
            <person name="Kaster A.-K."/>
            <person name="Vollmers J."/>
            <person name="Poulsen M."/>
            <person name="Beemelmanns C."/>
        </authorList>
    </citation>
    <scope>NUCLEOTIDE SEQUENCE [LARGE SCALE GENOMIC DNA]</scope>
    <source>
        <strain evidence="2 3">RB56</strain>
    </source>
</reference>
<accession>A0A7K0DUA1</accession>
<evidence type="ECO:0000313" key="2">
    <source>
        <dbReference type="EMBL" id="MQY29340.1"/>
    </source>
</evidence>
<dbReference type="RefSeq" id="WP_153346168.1">
    <property type="nucleotide sequence ID" value="NZ_WEGI01000011.1"/>
</dbReference>
<gene>
    <name evidence="2" type="ORF">NRB56_49300</name>
</gene>
<dbReference type="PANTHER" id="PTHR34310:SF8">
    <property type="entry name" value="CONSERVED PROTEIN"/>
    <property type="match status" value="1"/>
</dbReference>
<comment type="caution">
    <text evidence="2">The sequence shown here is derived from an EMBL/GenBank/DDBJ whole genome shotgun (WGS) entry which is preliminary data.</text>
</comment>
<dbReference type="InterPro" id="IPR038694">
    <property type="entry name" value="DUF427_sf"/>
</dbReference>
<keyword evidence="3" id="KW-1185">Reference proteome</keyword>
<protein>
    <recommendedName>
        <fullName evidence="1">DUF427 domain-containing protein</fullName>
    </recommendedName>
</protein>
<evidence type="ECO:0000259" key="1">
    <source>
        <dbReference type="Pfam" id="PF04248"/>
    </source>
</evidence>